<proteinExistence type="predicted"/>
<dbReference type="PATRIC" id="fig|1423766.4.peg.1866"/>
<evidence type="ECO:0000256" key="1">
    <source>
        <dbReference type="SAM" id="MobiDB-lite"/>
    </source>
</evidence>
<protein>
    <submittedName>
        <fullName evidence="2">Uncharacterized protein</fullName>
    </submittedName>
</protein>
<dbReference type="InterPro" id="IPR047909">
    <property type="entry name" value="SPJ_0845-like_N"/>
</dbReference>
<reference evidence="2 3" key="1">
    <citation type="journal article" date="2015" name="Genome Announc.">
        <title>Expanding the biotechnology potential of lactobacilli through comparative genomics of 213 strains and associated genera.</title>
        <authorList>
            <person name="Sun Z."/>
            <person name="Harris H.M."/>
            <person name="McCann A."/>
            <person name="Guo C."/>
            <person name="Argimon S."/>
            <person name="Zhang W."/>
            <person name="Yang X."/>
            <person name="Jeffery I.B."/>
            <person name="Cooney J.C."/>
            <person name="Kagawa T.F."/>
            <person name="Liu W."/>
            <person name="Song Y."/>
            <person name="Salvetti E."/>
            <person name="Wrobel A."/>
            <person name="Rasinkangas P."/>
            <person name="Parkhill J."/>
            <person name="Rea M.C."/>
            <person name="O'Sullivan O."/>
            <person name="Ritari J."/>
            <person name="Douillard F.P."/>
            <person name="Paul Ross R."/>
            <person name="Yang R."/>
            <person name="Briner A.E."/>
            <person name="Felis G.E."/>
            <person name="de Vos W.M."/>
            <person name="Barrangou R."/>
            <person name="Klaenhammer T.R."/>
            <person name="Caufield P.W."/>
            <person name="Cui Y."/>
            <person name="Zhang H."/>
            <person name="O'Toole P.W."/>
        </authorList>
    </citation>
    <scope>NUCLEOTIDE SEQUENCE [LARGE SCALE GENOMIC DNA]</scope>
    <source>
        <strain evidence="2 3">DSM 19906</strain>
    </source>
</reference>
<evidence type="ECO:0000313" key="3">
    <source>
        <dbReference type="Proteomes" id="UP000051439"/>
    </source>
</evidence>
<comment type="caution">
    <text evidence="2">The sequence shown here is derived from an EMBL/GenBank/DDBJ whole genome shotgun (WGS) entry which is preliminary data.</text>
</comment>
<feature type="region of interest" description="Disordered" evidence="1">
    <location>
        <begin position="21"/>
        <end position="55"/>
    </location>
</feature>
<dbReference type="EMBL" id="AZEB01000034">
    <property type="protein sequence ID" value="KRL20225.1"/>
    <property type="molecule type" value="Genomic_DNA"/>
</dbReference>
<organism evidence="2 3">
    <name type="scientific">Lentilactobacillus kisonensis DSM 19906 = JCM 15041</name>
    <dbReference type="NCBI Taxonomy" id="1423766"/>
    <lineage>
        <taxon>Bacteria</taxon>
        <taxon>Bacillati</taxon>
        <taxon>Bacillota</taxon>
        <taxon>Bacilli</taxon>
        <taxon>Lactobacillales</taxon>
        <taxon>Lactobacillaceae</taxon>
        <taxon>Lentilactobacillus</taxon>
    </lineage>
</organism>
<accession>A0A0R1NIW4</accession>
<dbReference type="AlphaFoldDB" id="A0A0R1NIW4"/>
<dbReference type="Proteomes" id="UP000051439">
    <property type="component" value="Unassembled WGS sequence"/>
</dbReference>
<evidence type="ECO:0000313" key="2">
    <source>
        <dbReference type="EMBL" id="KRL20225.1"/>
    </source>
</evidence>
<dbReference type="NCBIfam" id="NF040897">
    <property type="entry name" value="SPJ_0845_Nterm"/>
    <property type="match status" value="1"/>
</dbReference>
<name>A0A0R1NIW4_9LACO</name>
<gene>
    <name evidence="2" type="ORF">FC98_GL001803</name>
</gene>
<keyword evidence="3" id="KW-1185">Reference proteome</keyword>
<feature type="compositionally biased region" description="Basic and acidic residues" evidence="1">
    <location>
        <begin position="27"/>
        <end position="41"/>
    </location>
</feature>
<sequence>MNPMSLKVNRQNDLDAMFGKFAEMDPTDNKRDKFLGHDKKDKDKKRKNEKRPDKK</sequence>